<organism evidence="1 2">
    <name type="scientific">Hyalomma asiaticum</name>
    <name type="common">Tick</name>
    <dbReference type="NCBI Taxonomy" id="266040"/>
    <lineage>
        <taxon>Eukaryota</taxon>
        <taxon>Metazoa</taxon>
        <taxon>Ecdysozoa</taxon>
        <taxon>Arthropoda</taxon>
        <taxon>Chelicerata</taxon>
        <taxon>Arachnida</taxon>
        <taxon>Acari</taxon>
        <taxon>Parasitiformes</taxon>
        <taxon>Ixodida</taxon>
        <taxon>Ixodoidea</taxon>
        <taxon>Ixodidae</taxon>
        <taxon>Hyalomminae</taxon>
        <taxon>Hyalomma</taxon>
    </lineage>
</organism>
<comment type="caution">
    <text evidence="1">The sequence shown here is derived from an EMBL/GenBank/DDBJ whole genome shotgun (WGS) entry which is preliminary data.</text>
</comment>
<dbReference type="EMBL" id="CM023483">
    <property type="protein sequence ID" value="KAH6935477.1"/>
    <property type="molecule type" value="Genomic_DNA"/>
</dbReference>
<reference evidence="1" key="1">
    <citation type="submission" date="2020-05" db="EMBL/GenBank/DDBJ databases">
        <title>Large-scale comparative analyses of tick genomes elucidate their genetic diversity and vector capacities.</title>
        <authorList>
            <person name="Jia N."/>
            <person name="Wang J."/>
            <person name="Shi W."/>
            <person name="Du L."/>
            <person name="Sun Y."/>
            <person name="Zhan W."/>
            <person name="Jiang J."/>
            <person name="Wang Q."/>
            <person name="Zhang B."/>
            <person name="Ji P."/>
            <person name="Sakyi L.B."/>
            <person name="Cui X."/>
            <person name="Yuan T."/>
            <person name="Jiang B."/>
            <person name="Yang W."/>
            <person name="Lam T.T.-Y."/>
            <person name="Chang Q."/>
            <person name="Ding S."/>
            <person name="Wang X."/>
            <person name="Zhu J."/>
            <person name="Ruan X."/>
            <person name="Zhao L."/>
            <person name="Wei J."/>
            <person name="Que T."/>
            <person name="Du C."/>
            <person name="Cheng J."/>
            <person name="Dai P."/>
            <person name="Han X."/>
            <person name="Huang E."/>
            <person name="Gao Y."/>
            <person name="Liu J."/>
            <person name="Shao H."/>
            <person name="Ye R."/>
            <person name="Li L."/>
            <person name="Wei W."/>
            <person name="Wang X."/>
            <person name="Wang C."/>
            <person name="Yang T."/>
            <person name="Huo Q."/>
            <person name="Li W."/>
            <person name="Guo W."/>
            <person name="Chen H."/>
            <person name="Zhou L."/>
            <person name="Ni X."/>
            <person name="Tian J."/>
            <person name="Zhou Y."/>
            <person name="Sheng Y."/>
            <person name="Liu T."/>
            <person name="Pan Y."/>
            <person name="Xia L."/>
            <person name="Li J."/>
            <person name="Zhao F."/>
            <person name="Cao W."/>
        </authorList>
    </citation>
    <scope>NUCLEOTIDE SEQUENCE</scope>
    <source>
        <strain evidence="1">Hyas-2018</strain>
    </source>
</reference>
<proteinExistence type="predicted"/>
<accession>A0ACB7SK02</accession>
<protein>
    <submittedName>
        <fullName evidence="1">Uncharacterized protein</fullName>
    </submittedName>
</protein>
<dbReference type="Proteomes" id="UP000821845">
    <property type="component" value="Chromosome 3"/>
</dbReference>
<name>A0ACB7SK02_HYAAI</name>
<gene>
    <name evidence="1" type="ORF">HPB50_006177</name>
</gene>
<evidence type="ECO:0000313" key="1">
    <source>
        <dbReference type="EMBL" id="KAH6935477.1"/>
    </source>
</evidence>
<sequence>MAIALALQNCRAHSKIYTDSKTAARTFAAGLLARSTAKLTDSAIRESESKETLIEAEKAQIHISWFPAPLGQISGLGHSNPNEEVNRLARELTRRTADNDYAYEGERVDPDTPPTCSLCDHPYCNFEHMPWLCPTNSTTQLSTQEAWQAVITSNDYNIQLQAVQRARDIATSLRLPAPSWAEPPG</sequence>
<keyword evidence="2" id="KW-1185">Reference proteome</keyword>
<evidence type="ECO:0000313" key="2">
    <source>
        <dbReference type="Proteomes" id="UP000821845"/>
    </source>
</evidence>